<evidence type="ECO:0000313" key="3">
    <source>
        <dbReference type="Proteomes" id="UP000233551"/>
    </source>
</evidence>
<comment type="caution">
    <text evidence="2">The sequence shown here is derived from an EMBL/GenBank/DDBJ whole genome shotgun (WGS) entry which is preliminary data.</text>
</comment>
<organism evidence="2 3">
    <name type="scientific">Punica granatum</name>
    <name type="common">Pomegranate</name>
    <dbReference type="NCBI Taxonomy" id="22663"/>
    <lineage>
        <taxon>Eukaryota</taxon>
        <taxon>Viridiplantae</taxon>
        <taxon>Streptophyta</taxon>
        <taxon>Embryophyta</taxon>
        <taxon>Tracheophyta</taxon>
        <taxon>Spermatophyta</taxon>
        <taxon>Magnoliopsida</taxon>
        <taxon>eudicotyledons</taxon>
        <taxon>Gunneridae</taxon>
        <taxon>Pentapetalae</taxon>
        <taxon>rosids</taxon>
        <taxon>malvids</taxon>
        <taxon>Myrtales</taxon>
        <taxon>Lythraceae</taxon>
        <taxon>Punica</taxon>
    </lineage>
</organism>
<proteinExistence type="predicted"/>
<dbReference type="AlphaFoldDB" id="A0A2I0IS57"/>
<dbReference type="PANTHER" id="PTHR43383">
    <property type="entry name" value="NODULIN 6"/>
    <property type="match status" value="1"/>
</dbReference>
<accession>A0A2I0IS57</accession>
<evidence type="ECO:0000259" key="1">
    <source>
        <dbReference type="Pfam" id="PF07727"/>
    </source>
</evidence>
<dbReference type="PANTHER" id="PTHR43383:SF2">
    <property type="entry name" value="AMIDOHYDROLASE 2 FAMILY PROTEIN"/>
    <property type="match status" value="1"/>
</dbReference>
<dbReference type="InterPro" id="IPR043502">
    <property type="entry name" value="DNA/RNA_pol_sf"/>
</dbReference>
<dbReference type="Pfam" id="PF07727">
    <property type="entry name" value="RVT_2"/>
    <property type="match status" value="1"/>
</dbReference>
<sequence>MSAINHWSLHQLDIKNVFLHKDLEEEVYMEQPPGFVAQGEYFGKVCKLCKSLYRLKQSPRARFDCFSSTVLKFGLVRSQFDHSVFFRHYEGRHILLVVYVDDIVITGDDAVGIFQLKAYLHSQFQTKDLGALKYFLGIEVAQSKRDIYISQRKYVLDILEETELLECKPVDTLMEPNVKSRS</sequence>
<name>A0A2I0IS57_PUNGR</name>
<gene>
    <name evidence="2" type="ORF">CRG98_032811</name>
</gene>
<dbReference type="InterPro" id="IPR013103">
    <property type="entry name" value="RVT_2"/>
</dbReference>
<keyword evidence="3" id="KW-1185">Reference proteome</keyword>
<dbReference type="EMBL" id="PGOL01002574">
    <property type="protein sequence ID" value="PKI46814.1"/>
    <property type="molecule type" value="Genomic_DNA"/>
</dbReference>
<reference evidence="2 3" key="1">
    <citation type="submission" date="2017-11" db="EMBL/GenBank/DDBJ databases">
        <title>De-novo sequencing of pomegranate (Punica granatum L.) genome.</title>
        <authorList>
            <person name="Akparov Z."/>
            <person name="Amiraslanov A."/>
            <person name="Hajiyeva S."/>
            <person name="Abbasov M."/>
            <person name="Kaur K."/>
            <person name="Hamwieh A."/>
            <person name="Solovyev V."/>
            <person name="Salamov A."/>
            <person name="Braich B."/>
            <person name="Kosarev P."/>
            <person name="Mahmoud A."/>
            <person name="Hajiyev E."/>
            <person name="Babayeva S."/>
            <person name="Izzatullayeva V."/>
            <person name="Mammadov A."/>
            <person name="Mammadov A."/>
            <person name="Sharifova S."/>
            <person name="Ojaghi J."/>
            <person name="Eynullazada K."/>
            <person name="Bayramov B."/>
            <person name="Abdulazimova A."/>
            <person name="Shahmuradov I."/>
        </authorList>
    </citation>
    <scope>NUCLEOTIDE SEQUENCE [LARGE SCALE GENOMIC DNA]</scope>
    <source>
        <strain evidence="3">cv. AG2017</strain>
        <tissue evidence="2">Leaf</tissue>
    </source>
</reference>
<dbReference type="STRING" id="22663.A0A2I0IS57"/>
<dbReference type="Proteomes" id="UP000233551">
    <property type="component" value="Unassembled WGS sequence"/>
</dbReference>
<protein>
    <recommendedName>
        <fullName evidence="1">Reverse transcriptase Ty1/copia-type domain-containing protein</fullName>
    </recommendedName>
</protein>
<dbReference type="SUPFAM" id="SSF56672">
    <property type="entry name" value="DNA/RNA polymerases"/>
    <property type="match status" value="1"/>
</dbReference>
<feature type="domain" description="Reverse transcriptase Ty1/copia-type" evidence="1">
    <location>
        <begin position="2"/>
        <end position="174"/>
    </location>
</feature>
<evidence type="ECO:0000313" key="2">
    <source>
        <dbReference type="EMBL" id="PKI46814.1"/>
    </source>
</evidence>